<gene>
    <name evidence="6" type="ORF">SAMN04489758_1119</name>
</gene>
<keyword evidence="7" id="KW-1185">Reference proteome</keyword>
<dbReference type="Gene3D" id="3.40.50.300">
    <property type="entry name" value="P-loop containing nucleotide triphosphate hydrolases"/>
    <property type="match status" value="2"/>
</dbReference>
<dbReference type="OrthoDB" id="9795626at2"/>
<dbReference type="GO" id="GO:0006302">
    <property type="term" value="P:double-strand break repair"/>
    <property type="evidence" value="ECO:0007669"/>
    <property type="project" value="InterPro"/>
</dbReference>
<evidence type="ECO:0000256" key="2">
    <source>
        <dbReference type="ARBA" id="ARBA00011322"/>
    </source>
</evidence>
<evidence type="ECO:0000256" key="3">
    <source>
        <dbReference type="ARBA" id="ARBA00013368"/>
    </source>
</evidence>
<proteinExistence type="inferred from homology"/>
<feature type="domain" description="Rad50/SbcC-type AAA" evidence="5">
    <location>
        <begin position="6"/>
        <end position="226"/>
    </location>
</feature>
<comment type="similarity">
    <text evidence="1">Belongs to the SMC family. SbcC subfamily.</text>
</comment>
<dbReference type="GO" id="GO:0016887">
    <property type="term" value="F:ATP hydrolysis activity"/>
    <property type="evidence" value="ECO:0007669"/>
    <property type="project" value="InterPro"/>
</dbReference>
<dbReference type="PANTHER" id="PTHR32114">
    <property type="entry name" value="ABC TRANSPORTER ABCH.3"/>
    <property type="match status" value="1"/>
</dbReference>
<organism evidence="6 7">
    <name type="scientific">Thomasclavelia cocleata</name>
    <dbReference type="NCBI Taxonomy" id="69824"/>
    <lineage>
        <taxon>Bacteria</taxon>
        <taxon>Bacillati</taxon>
        <taxon>Bacillota</taxon>
        <taxon>Erysipelotrichia</taxon>
        <taxon>Erysipelotrichales</taxon>
        <taxon>Coprobacillaceae</taxon>
        <taxon>Thomasclavelia</taxon>
    </lineage>
</organism>
<evidence type="ECO:0000313" key="6">
    <source>
        <dbReference type="EMBL" id="SET43969.1"/>
    </source>
</evidence>
<keyword evidence="6" id="KW-0378">Hydrolase</keyword>
<dbReference type="InterPro" id="IPR038729">
    <property type="entry name" value="Rad50/SbcC_AAA"/>
</dbReference>
<feature type="coiled-coil region" evidence="4">
    <location>
        <begin position="341"/>
        <end position="378"/>
    </location>
</feature>
<sequence length="1010" mass="118220">MVPNTLIISAFGPYRNTIKIDFEQFKQDGLFLITGPTGSGKTMIFDAITFALYGVSSGSERSSEHFRCDSADISVATYVELDFLLHNDHYIIRRSPKYFIEGRKTPKMPTAILTLPNKKIVDGLKEVNAKIKEILGIDEKQFKQIAMIAQGEFTKLIYAGSEEREKVLRNLFKTNDLVYLEEQLKEKVKEYRNKYDLLFSQRNLLEASLELNDQELDYQTYLNELKIKLSSDELVYQNMDNEYNQVSQQLNITNLNNQRIKQLESLQAKLENYLNNQEYYHSLKETIILLKKALEIQKDYQEVKKIQSKIDELLILNGHNKEKLSCTEQELNYVKADYLKIDEYQNKRNNLLLQLQKNKELKETFKDFQKDLANQTNLIKQIKRIKSKLVGLEDKQHKYQKLIESDSSSISKLDKLKSDYELINQEYQKVHHHKLELHKLSDDYDKLLLAEDQGYDLKDEYQKLEDIYLKEKHHYDSIEHRYRLSQAGILARDLKDNQPCPVCGSYQHPRLANLDKDIIYQEDLKKAKQDFDKCCEQRNELYRALILKQQEISILKTQLENDSKRLNINEELDKEVFIKVLGTVNIEENILLKQAKELDNEIIYLNKLKTTLDNHCKDLELVEKEIADYNYTLNNYNDQLNQFMGKIKPLEYLKQLTELQIDQKIYDNEKELKDLELLIVKIENDYRDLKEKTIQIETNVELISKQLVEEQNNYQDKLKVYLNKLGQSFSDEKTFINLLPQINMVNKKEKEYNDYLIVTATLQNQISELKEELADIKYVDISILKESTKKLKIELEELQDSLNKQKAKLITVTNTINNIREIDKQLNDSYDIYQQYLDLSEITTGKNEYRISFERYVLAAYFENILAYSNILLKRMSLGRYQLYRRDNRSKGSSKQGLELDVLDLESGMLRDVKTLSGGESFKAALSLALGLSKMIQSFAGGIELNTLFIDEGFGSLDSQSLDQAIDCLMDIQQDGKLIGIISHVSELKERIDHRIVLSRVNKETYISIE</sequence>
<comment type="subunit">
    <text evidence="2">Heterodimer of SbcC and SbcD.</text>
</comment>
<feature type="coiled-coil region" evidence="4">
    <location>
        <begin position="605"/>
        <end position="639"/>
    </location>
</feature>
<dbReference type="Pfam" id="PF13476">
    <property type="entry name" value="AAA_23"/>
    <property type="match status" value="1"/>
</dbReference>
<dbReference type="RefSeq" id="WP_092353543.1">
    <property type="nucleotide sequence ID" value="NZ_FOIN01000011.1"/>
</dbReference>
<dbReference type="SUPFAM" id="SSF52540">
    <property type="entry name" value="P-loop containing nucleoside triphosphate hydrolases"/>
    <property type="match status" value="1"/>
</dbReference>
<protein>
    <recommendedName>
        <fullName evidence="3">Nuclease SbcCD subunit C</fullName>
    </recommendedName>
</protein>
<evidence type="ECO:0000256" key="4">
    <source>
        <dbReference type="SAM" id="Coils"/>
    </source>
</evidence>
<dbReference type="AlphaFoldDB" id="A0A1I0EFE8"/>
<keyword evidence="4" id="KW-0175">Coiled coil</keyword>
<dbReference type="Pfam" id="PF13558">
    <property type="entry name" value="SbcC_Walker_B"/>
    <property type="match status" value="1"/>
</dbReference>
<dbReference type="GeneID" id="78288244"/>
<feature type="coiled-coil region" evidence="4">
    <location>
        <begin position="665"/>
        <end position="699"/>
    </location>
</feature>
<keyword evidence="6" id="KW-0269">Exonuclease</keyword>
<evidence type="ECO:0000256" key="1">
    <source>
        <dbReference type="ARBA" id="ARBA00006930"/>
    </source>
</evidence>
<dbReference type="Proteomes" id="UP000198558">
    <property type="component" value="Unassembled WGS sequence"/>
</dbReference>
<dbReference type="GO" id="GO:0004527">
    <property type="term" value="F:exonuclease activity"/>
    <property type="evidence" value="ECO:0007669"/>
    <property type="project" value="UniProtKB-KW"/>
</dbReference>
<dbReference type="EMBL" id="FOIN01000011">
    <property type="protein sequence ID" value="SET43969.1"/>
    <property type="molecule type" value="Genomic_DNA"/>
</dbReference>
<feature type="coiled-coil region" evidence="4">
    <location>
        <begin position="759"/>
        <end position="815"/>
    </location>
</feature>
<accession>A0A1I0EFE8</accession>
<name>A0A1I0EFE8_9FIRM</name>
<dbReference type="PANTHER" id="PTHR32114:SF2">
    <property type="entry name" value="ABC TRANSPORTER ABCH.3"/>
    <property type="match status" value="1"/>
</dbReference>
<keyword evidence="6" id="KW-0540">Nuclease</keyword>
<dbReference type="InterPro" id="IPR027417">
    <property type="entry name" value="P-loop_NTPase"/>
</dbReference>
<evidence type="ECO:0000259" key="5">
    <source>
        <dbReference type="Pfam" id="PF13476"/>
    </source>
</evidence>
<reference evidence="7" key="1">
    <citation type="submission" date="2016-10" db="EMBL/GenBank/DDBJ databases">
        <authorList>
            <person name="Varghese N."/>
            <person name="Submissions S."/>
        </authorList>
    </citation>
    <scope>NUCLEOTIDE SEQUENCE [LARGE SCALE GENOMIC DNA]</scope>
    <source>
        <strain evidence="7">DSM 1551</strain>
    </source>
</reference>
<evidence type="ECO:0000313" key="7">
    <source>
        <dbReference type="Proteomes" id="UP000198558"/>
    </source>
</evidence>